<sequence length="831" mass="90534">MTWLVSGPVVVRSAETSAAGMADLGCHETARLAGVLARDASTRRVEAAAIADELHMVIGRLPDDLLRPELVGLRRSVVNQRAPDGREWNSRTRSRLTTGLIERIEEFLAACSASAEARRSLADALERDIGTCATRLARTMSGSSFRRAVLHADPVLSGTLERWLRDGRPPRAGKLRRLVRYFSRAATKTSPYSSFMLAGFAADDQPRRTVVEVDEGFFGAVVDALGSGRLVRINPSCVETDGVIEFLGRPPGEPIVQLRQTPAVAGCLGVVRDGPQSPASLAAELVPRLGVPPKQASRLVDRLLEIGLLQAYVPVPDLATDRWQALIRSLEPTDVLTALLADLRAELRRRVPLSDIAGERAHQDRLRAVAGAVADKVGLDGGHEKPFYETTVGGKRAAPSFDAVADDLGEALRWMVAFDWKMPIRAAAGAFFRECFGPGRSVSYLRFHRAVQECLAAPAHVRVGPAARDMCALFGPGSLAGLFALERCANARLRELASWRCDTRTRMLRDVSPDGVVRLTRARIAESVARRPGWIADPLAVACYVQVVGPARVVLNAAHDGHGRNRTRLAHLFGEAGLRVPGGAIDAAAGADVVMAELAGTLGSTLNRREPAAPYEIDYPFTVSDRPADRRLPLGELSVRHNPATDLVELWSASVGRRVVPLHLGMRTDVALPPAARLLQYGFGVDVTVHQGAPPLSPIDVSPADAQIRRRPRVDVGRVTVQRARWDIPTVAVPVRRSSESDADWLLRLTGWRLEHDLPTRSFVRTPQIWRGDVLPVLGKPIFVDFDSWHLIDVFTREIGGKPVVAMEEALPCPADGHVEEFLVEIRRSDD</sequence>
<dbReference type="AlphaFoldDB" id="A0A8J3ZH73"/>
<dbReference type="RefSeq" id="WP_204011148.1">
    <property type="nucleotide sequence ID" value="NZ_BOPG01000103.1"/>
</dbReference>
<evidence type="ECO:0000259" key="1">
    <source>
        <dbReference type="Pfam" id="PF04738"/>
    </source>
</evidence>
<dbReference type="InterPro" id="IPR006827">
    <property type="entry name" value="Lant_deHydtase_N"/>
</dbReference>
<organism evidence="2 3">
    <name type="scientific">Virgisporangium aurantiacum</name>
    <dbReference type="NCBI Taxonomy" id="175570"/>
    <lineage>
        <taxon>Bacteria</taxon>
        <taxon>Bacillati</taxon>
        <taxon>Actinomycetota</taxon>
        <taxon>Actinomycetes</taxon>
        <taxon>Micromonosporales</taxon>
        <taxon>Micromonosporaceae</taxon>
        <taxon>Virgisporangium</taxon>
    </lineage>
</organism>
<evidence type="ECO:0000313" key="3">
    <source>
        <dbReference type="Proteomes" id="UP000612585"/>
    </source>
</evidence>
<dbReference type="Pfam" id="PF04738">
    <property type="entry name" value="Lant_dehydr_N"/>
    <property type="match status" value="1"/>
</dbReference>
<dbReference type="EMBL" id="BOPG01000103">
    <property type="protein sequence ID" value="GIJ63824.1"/>
    <property type="molecule type" value="Genomic_DNA"/>
</dbReference>
<dbReference type="Proteomes" id="UP000612585">
    <property type="component" value="Unassembled WGS sequence"/>
</dbReference>
<reference evidence="2" key="1">
    <citation type="submission" date="2021-01" db="EMBL/GenBank/DDBJ databases">
        <title>Whole genome shotgun sequence of Virgisporangium aurantiacum NBRC 16421.</title>
        <authorList>
            <person name="Komaki H."/>
            <person name="Tamura T."/>
        </authorList>
    </citation>
    <scope>NUCLEOTIDE SEQUENCE</scope>
    <source>
        <strain evidence="2">NBRC 16421</strain>
    </source>
</reference>
<protein>
    <recommendedName>
        <fullName evidence="1">Lantibiotic dehydratase N-terminal domain-containing protein</fullName>
    </recommendedName>
</protein>
<accession>A0A8J3ZH73</accession>
<name>A0A8J3ZH73_9ACTN</name>
<proteinExistence type="predicted"/>
<comment type="caution">
    <text evidence="2">The sequence shown here is derived from an EMBL/GenBank/DDBJ whole genome shotgun (WGS) entry which is preliminary data.</text>
</comment>
<evidence type="ECO:0000313" key="2">
    <source>
        <dbReference type="EMBL" id="GIJ63824.1"/>
    </source>
</evidence>
<keyword evidence="3" id="KW-1185">Reference proteome</keyword>
<gene>
    <name evidence="2" type="ORF">Vau01_113400</name>
</gene>
<feature type="domain" description="Lantibiotic dehydratase N-terminal" evidence="1">
    <location>
        <begin position="144"/>
        <end position="764"/>
    </location>
</feature>